<evidence type="ECO:0000259" key="4">
    <source>
        <dbReference type="PROSITE" id="PS50885"/>
    </source>
</evidence>
<dbReference type="CDD" id="cd11386">
    <property type="entry name" value="MCP_signal"/>
    <property type="match status" value="1"/>
</dbReference>
<dbReference type="SUPFAM" id="SSF58104">
    <property type="entry name" value="Methyl-accepting chemotaxis protein (MCP) signaling domain"/>
    <property type="match status" value="1"/>
</dbReference>
<dbReference type="PANTHER" id="PTHR43531:SF7">
    <property type="entry name" value="AEROTAXIS RECEPTOR"/>
    <property type="match status" value="1"/>
</dbReference>
<dbReference type="PROSITE" id="PS50885">
    <property type="entry name" value="HAMP"/>
    <property type="match status" value="1"/>
</dbReference>
<dbReference type="InterPro" id="IPR004089">
    <property type="entry name" value="MCPsignal_dom"/>
</dbReference>
<dbReference type="InterPro" id="IPR004090">
    <property type="entry name" value="Chemotax_Me-accpt_rcpt"/>
</dbReference>
<evidence type="ECO:0000313" key="5">
    <source>
        <dbReference type="EMBL" id="CAG9173957.1"/>
    </source>
</evidence>
<dbReference type="InterPro" id="IPR024478">
    <property type="entry name" value="HlyB_4HB_MCP"/>
</dbReference>
<feature type="domain" description="Methyl-accepting transducer" evidence="3">
    <location>
        <begin position="265"/>
        <end position="494"/>
    </location>
</feature>
<gene>
    <name evidence="5" type="ORF">LMG32289_03006</name>
</gene>
<evidence type="ECO:0000256" key="2">
    <source>
        <dbReference type="PROSITE-ProRule" id="PRU00284"/>
    </source>
</evidence>
<dbReference type="RefSeq" id="WP_223989495.1">
    <property type="nucleotide sequence ID" value="NZ_CAJZAG010000005.1"/>
</dbReference>
<dbReference type="Gene3D" id="1.10.287.950">
    <property type="entry name" value="Methyl-accepting chemotaxis protein"/>
    <property type="match status" value="1"/>
</dbReference>
<evidence type="ECO:0000256" key="1">
    <source>
        <dbReference type="ARBA" id="ARBA00029447"/>
    </source>
</evidence>
<dbReference type="InterPro" id="IPR003660">
    <property type="entry name" value="HAMP_dom"/>
</dbReference>
<keyword evidence="2" id="KW-0807">Transducer</keyword>
<reference evidence="5 6" key="1">
    <citation type="submission" date="2021-08" db="EMBL/GenBank/DDBJ databases">
        <authorList>
            <person name="Peeters C."/>
        </authorList>
    </citation>
    <scope>NUCLEOTIDE SEQUENCE [LARGE SCALE GENOMIC DNA]</scope>
    <source>
        <strain evidence="5 6">LMG 32289</strain>
    </source>
</reference>
<organism evidence="5 6">
    <name type="scientific">Cupriavidus pampae</name>
    <dbReference type="NCBI Taxonomy" id="659251"/>
    <lineage>
        <taxon>Bacteria</taxon>
        <taxon>Pseudomonadati</taxon>
        <taxon>Pseudomonadota</taxon>
        <taxon>Betaproteobacteria</taxon>
        <taxon>Burkholderiales</taxon>
        <taxon>Burkholderiaceae</taxon>
        <taxon>Cupriavidus</taxon>
    </lineage>
</organism>
<dbReference type="PANTHER" id="PTHR43531">
    <property type="entry name" value="PROTEIN ICFG"/>
    <property type="match status" value="1"/>
</dbReference>
<dbReference type="Pfam" id="PF00015">
    <property type="entry name" value="MCPsignal"/>
    <property type="match status" value="1"/>
</dbReference>
<dbReference type="PRINTS" id="PR00260">
    <property type="entry name" value="CHEMTRNSDUCR"/>
</dbReference>
<dbReference type="Pfam" id="PF12729">
    <property type="entry name" value="4HB_MCP_1"/>
    <property type="match status" value="1"/>
</dbReference>
<sequence length="537" mass="57406">MSISRSLLITLTTALGALLFAGIFGLQQLKSANERFTYLQDKVIPTFLSTSDVISELSELRAATLSAALSTDPDQRRLRNERIRSAYAHLDALLADLTSGPSLNESDRAFRHDVTRSFAAYRTAQQRFTEDAATRVGDDRTHSLASLSSATRDLVSAVTKLNSYEKEQASRLEKDNDRAARLSFRLLLSLTLAGAAVAAALGWKIFFSLNRGLSEIQGTIEATQASLDLRHRARVLASDEIGKTAGAFNRLVQRIGEALVAVRVSSDAVGSAGAQIADVNAELATRIEHQAASLEETAATIEQLTSAVRLTNENARRVSDLAKEARLIAERGRSAVTSVLNTMQQLEEHSGQVGQITGVIEGIAFQTNILALNAAVEAARAGEHGKGFAVVAGEVRSLANRASTSAREIRELIAVSAEHTKQGSERAGAAGRRMDEVNEAAASVSALIDQIADASNEQSLGIEQVNATVTEMDRVVQQTASLVQEAAAAAILMRDQGRDLARVVGAFILEAREPSTLELRRVDDSGFPASHALSAPT</sequence>
<feature type="domain" description="HAMP" evidence="4">
    <location>
        <begin position="207"/>
        <end position="260"/>
    </location>
</feature>
<comment type="caution">
    <text evidence="5">The sequence shown here is derived from an EMBL/GenBank/DDBJ whole genome shotgun (WGS) entry which is preliminary data.</text>
</comment>
<dbReference type="PROSITE" id="PS50111">
    <property type="entry name" value="CHEMOTAXIS_TRANSDUC_2"/>
    <property type="match status" value="1"/>
</dbReference>
<dbReference type="SMART" id="SM00283">
    <property type="entry name" value="MA"/>
    <property type="match status" value="1"/>
</dbReference>
<evidence type="ECO:0008006" key="7">
    <source>
        <dbReference type="Google" id="ProtNLM"/>
    </source>
</evidence>
<evidence type="ECO:0000259" key="3">
    <source>
        <dbReference type="PROSITE" id="PS50111"/>
    </source>
</evidence>
<name>A0ABN7YKE9_9BURK</name>
<comment type="similarity">
    <text evidence="1">Belongs to the methyl-accepting chemotaxis (MCP) protein family.</text>
</comment>
<protein>
    <recommendedName>
        <fullName evidence="7">Methyl-accepting chemotaxis protein</fullName>
    </recommendedName>
</protein>
<dbReference type="InterPro" id="IPR051310">
    <property type="entry name" value="MCP_chemotaxis"/>
</dbReference>
<keyword evidence="6" id="KW-1185">Reference proteome</keyword>
<evidence type="ECO:0000313" key="6">
    <source>
        <dbReference type="Proteomes" id="UP000706525"/>
    </source>
</evidence>
<dbReference type="Proteomes" id="UP000706525">
    <property type="component" value="Unassembled WGS sequence"/>
</dbReference>
<proteinExistence type="inferred from homology"/>
<accession>A0ABN7YKE9</accession>
<dbReference type="EMBL" id="CAJZAG010000005">
    <property type="protein sequence ID" value="CAG9173957.1"/>
    <property type="molecule type" value="Genomic_DNA"/>
</dbReference>